<accession>A0A084ILP3</accession>
<evidence type="ECO:0000313" key="2">
    <source>
        <dbReference type="EMBL" id="KEZ77627.1"/>
    </source>
</evidence>
<dbReference type="Proteomes" id="UP000028302">
    <property type="component" value="Unassembled WGS sequence"/>
</dbReference>
<dbReference type="InterPro" id="IPR016040">
    <property type="entry name" value="NAD(P)-bd_dom"/>
</dbReference>
<keyword evidence="3" id="KW-1185">Reference proteome</keyword>
<dbReference type="STRING" id="1304275.C41B8_08580"/>
<dbReference type="Gene3D" id="3.40.50.720">
    <property type="entry name" value="NAD(P)-binding Rossmann-like Domain"/>
    <property type="match status" value="1"/>
</dbReference>
<dbReference type="EMBL" id="APNK01000010">
    <property type="protein sequence ID" value="KEZ77627.1"/>
    <property type="molecule type" value="Genomic_DNA"/>
</dbReference>
<dbReference type="AlphaFoldDB" id="A0A084ILP3"/>
<feature type="domain" description="NAD(P)-binding" evidence="1">
    <location>
        <begin position="7"/>
        <end position="189"/>
    </location>
</feature>
<sequence>MHVLVVGAHGKIGRRFIHAIDGSEHTARAMVRDSGQIDEMKAIGATDVVVADLEGDCSEALSGCDAVVFTAGSGGHTPPEKTEDVDRNGAISIIDQAVSAGVRRFVMVSSMNADTPENGSEKMQHYFRAKGAADNHLRSTDLEYTIVRPGKLTEDDGTGQVDIAKDLGRYGEIPRDDVARVLLMTLDSPNTICKHFEVLSGDTPIEKALLGV</sequence>
<dbReference type="PANTHER" id="PTHR15020">
    <property type="entry name" value="FLAVIN REDUCTASE-RELATED"/>
    <property type="match status" value="1"/>
</dbReference>
<dbReference type="SUPFAM" id="SSF51735">
    <property type="entry name" value="NAD(P)-binding Rossmann-fold domains"/>
    <property type="match status" value="1"/>
</dbReference>
<dbReference type="CDD" id="cd05243">
    <property type="entry name" value="SDR_a5"/>
    <property type="match status" value="1"/>
</dbReference>
<gene>
    <name evidence="2" type="ORF">C41B8_08580</name>
</gene>
<reference evidence="2 3" key="1">
    <citation type="submission" date="2013-03" db="EMBL/GenBank/DDBJ databases">
        <title>Salinisphaera hydrothermalis C41B8 Genome Sequencing.</title>
        <authorList>
            <person name="Li C."/>
            <person name="Lai Q."/>
            <person name="Shao Z."/>
        </authorList>
    </citation>
    <scope>NUCLEOTIDE SEQUENCE [LARGE SCALE GENOMIC DNA]</scope>
    <source>
        <strain evidence="2 3">C41B8</strain>
    </source>
</reference>
<proteinExistence type="predicted"/>
<organism evidence="2 3">
    <name type="scientific">Salinisphaera hydrothermalis (strain C41B8)</name>
    <dbReference type="NCBI Taxonomy" id="1304275"/>
    <lineage>
        <taxon>Bacteria</taxon>
        <taxon>Pseudomonadati</taxon>
        <taxon>Pseudomonadota</taxon>
        <taxon>Gammaproteobacteria</taxon>
        <taxon>Salinisphaerales</taxon>
        <taxon>Salinisphaeraceae</taxon>
        <taxon>Salinisphaera</taxon>
    </lineage>
</organism>
<dbReference type="eggNOG" id="COG0702">
    <property type="taxonomic scope" value="Bacteria"/>
</dbReference>
<dbReference type="OrthoDB" id="9803892at2"/>
<comment type="caution">
    <text evidence="2">The sequence shown here is derived from an EMBL/GenBank/DDBJ whole genome shotgun (WGS) entry which is preliminary data.</text>
</comment>
<name>A0A084ILP3_SALHC</name>
<dbReference type="RefSeq" id="WP_037336670.1">
    <property type="nucleotide sequence ID" value="NZ_APNK01000010.1"/>
</dbReference>
<dbReference type="PANTHER" id="PTHR15020:SF50">
    <property type="entry name" value="UPF0659 PROTEIN YMR090W"/>
    <property type="match status" value="1"/>
</dbReference>
<dbReference type="Pfam" id="PF13460">
    <property type="entry name" value="NAD_binding_10"/>
    <property type="match status" value="1"/>
</dbReference>
<dbReference type="InterPro" id="IPR036291">
    <property type="entry name" value="NAD(P)-bd_dom_sf"/>
</dbReference>
<evidence type="ECO:0000313" key="3">
    <source>
        <dbReference type="Proteomes" id="UP000028302"/>
    </source>
</evidence>
<protein>
    <recommendedName>
        <fullName evidence="1">NAD(P)-binding domain-containing protein</fullName>
    </recommendedName>
</protein>
<evidence type="ECO:0000259" key="1">
    <source>
        <dbReference type="Pfam" id="PF13460"/>
    </source>
</evidence>